<reference evidence="1 2" key="1">
    <citation type="journal article" date="2015" name="Int. J. Syst. Evol. Microbiol.">
        <title>Roseomonas oryzae sp. nov., isolated from paddy rhizosphere soil.</title>
        <authorList>
            <person name="Ramaprasad E.V."/>
            <person name="Sasikala Ch."/>
            <person name="Ramana Ch.V."/>
        </authorList>
    </citation>
    <scope>NUCLEOTIDE SEQUENCE [LARGE SCALE GENOMIC DNA]</scope>
    <source>
        <strain evidence="1 2">KCTC 42542</strain>
    </source>
</reference>
<organism evidence="1 2">
    <name type="scientific">Teichococcus oryzae</name>
    <dbReference type="NCBI Taxonomy" id="1608942"/>
    <lineage>
        <taxon>Bacteria</taxon>
        <taxon>Pseudomonadati</taxon>
        <taxon>Pseudomonadota</taxon>
        <taxon>Alphaproteobacteria</taxon>
        <taxon>Acetobacterales</taxon>
        <taxon>Roseomonadaceae</taxon>
        <taxon>Roseomonas</taxon>
    </lineage>
</organism>
<protein>
    <submittedName>
        <fullName evidence="1">Uncharacterized protein</fullName>
    </submittedName>
</protein>
<comment type="caution">
    <text evidence="1">The sequence shown here is derived from an EMBL/GenBank/DDBJ whole genome shotgun (WGS) entry which is preliminary data.</text>
</comment>
<sequence length="186" mass="21620">MSDDEEDQKLAREIDEFLQAFEASSASSSEAPEPDDRITFEECCRIILEGWKLRQAGARPDTRAYNRQLLDLLTVEFDIIWRDDWTPRQMRSAGVPMVLPSMARRFADLAGPYSSFLEYASRPGEAEVQLRHRRRLQECGAAHRQAWVELFRDLMLLRWPEAAERCSTWSRLRALGLGEQPERSFL</sequence>
<keyword evidence="2" id="KW-1185">Reference proteome</keyword>
<name>A0A5B2TC21_9PROT</name>
<proteinExistence type="predicted"/>
<evidence type="ECO:0000313" key="1">
    <source>
        <dbReference type="EMBL" id="KAA2211360.1"/>
    </source>
</evidence>
<dbReference type="RefSeq" id="WP_149814238.1">
    <property type="nucleotide sequence ID" value="NZ_VUKA01000032.1"/>
</dbReference>
<gene>
    <name evidence="1" type="ORF">F0Q34_20465</name>
</gene>
<dbReference type="AlphaFoldDB" id="A0A5B2TC21"/>
<dbReference type="Proteomes" id="UP000322110">
    <property type="component" value="Unassembled WGS sequence"/>
</dbReference>
<dbReference type="OrthoDB" id="9781019at2"/>
<evidence type="ECO:0000313" key="2">
    <source>
        <dbReference type="Proteomes" id="UP000322110"/>
    </source>
</evidence>
<dbReference type="EMBL" id="VUKA01000032">
    <property type="protein sequence ID" value="KAA2211360.1"/>
    <property type="molecule type" value="Genomic_DNA"/>
</dbReference>
<accession>A0A5B2TC21</accession>